<gene>
    <name evidence="2" type="ORF">M2350_000517</name>
</gene>
<feature type="region of interest" description="Disordered" evidence="1">
    <location>
        <begin position="28"/>
        <end position="53"/>
    </location>
</feature>
<dbReference type="Proteomes" id="UP001204798">
    <property type="component" value="Unassembled WGS sequence"/>
</dbReference>
<name>A0ABT2EJU9_9BACT</name>
<keyword evidence="3" id="KW-1185">Reference proteome</keyword>
<proteinExistence type="predicted"/>
<evidence type="ECO:0000313" key="2">
    <source>
        <dbReference type="EMBL" id="MCS3918120.1"/>
    </source>
</evidence>
<protein>
    <submittedName>
        <fullName evidence="2">Uncharacterized protein</fullName>
    </submittedName>
</protein>
<feature type="compositionally biased region" description="Pro residues" evidence="1">
    <location>
        <begin position="30"/>
        <end position="47"/>
    </location>
</feature>
<dbReference type="EMBL" id="JANUCP010000001">
    <property type="protein sequence ID" value="MCS3918120.1"/>
    <property type="molecule type" value="Genomic_DNA"/>
</dbReference>
<sequence>MNRRTMLGIAVVLLAVAAVLWAWRLLGSRQPPPPPSPEAKTMRPPPTGEFVIP</sequence>
<comment type="caution">
    <text evidence="2">The sequence shown here is derived from an EMBL/GenBank/DDBJ whole genome shotgun (WGS) entry which is preliminary data.</text>
</comment>
<accession>A0ABT2EJU9</accession>
<reference evidence="2 3" key="1">
    <citation type="submission" date="2022-08" db="EMBL/GenBank/DDBJ databases">
        <title>Bacterial and archaeal communities from various locations to study Microbial Dark Matter (Phase II).</title>
        <authorList>
            <person name="Stepanauskas R."/>
        </authorList>
    </citation>
    <scope>NUCLEOTIDE SEQUENCE [LARGE SCALE GENOMIC DNA]</scope>
    <source>
        <strain evidence="2 3">PD1</strain>
    </source>
</reference>
<organism evidence="2 3">
    <name type="scientific">Candidatus Fervidibacter sacchari</name>
    <dbReference type="NCBI Taxonomy" id="1448929"/>
    <lineage>
        <taxon>Bacteria</taxon>
        <taxon>Candidatus Fervidibacterota</taxon>
        <taxon>Candidatus Fervidibacter</taxon>
    </lineage>
</organism>
<evidence type="ECO:0000313" key="3">
    <source>
        <dbReference type="Proteomes" id="UP001204798"/>
    </source>
</evidence>
<dbReference type="RefSeq" id="WP_259093554.1">
    <property type="nucleotide sequence ID" value="NZ_CP130454.1"/>
</dbReference>
<evidence type="ECO:0000256" key="1">
    <source>
        <dbReference type="SAM" id="MobiDB-lite"/>
    </source>
</evidence>